<dbReference type="HOGENOM" id="CLU_2219367_0_0_7"/>
<dbReference type="STRING" id="398767.Glov_1165"/>
<keyword evidence="3" id="KW-1185">Reference proteome</keyword>
<dbReference type="AlphaFoldDB" id="B3E6R2"/>
<dbReference type="EMBL" id="CP001089">
    <property type="protein sequence ID" value="ACD94887.1"/>
    <property type="molecule type" value="Genomic_DNA"/>
</dbReference>
<evidence type="ECO:0008006" key="4">
    <source>
        <dbReference type="Google" id="ProtNLM"/>
    </source>
</evidence>
<protein>
    <recommendedName>
        <fullName evidence="4">DUF5666 domain-containing protein</fullName>
    </recommendedName>
</protein>
<keyword evidence="1" id="KW-0732">Signal</keyword>
<evidence type="ECO:0000256" key="1">
    <source>
        <dbReference type="SAM" id="SignalP"/>
    </source>
</evidence>
<proteinExistence type="predicted"/>
<dbReference type="Proteomes" id="UP000002420">
    <property type="component" value="Chromosome"/>
</dbReference>
<dbReference type="KEGG" id="glo:Glov_1165"/>
<dbReference type="OrthoDB" id="5398616at2"/>
<organism evidence="2 3">
    <name type="scientific">Trichlorobacter lovleyi (strain ATCC BAA-1151 / DSM 17278 / SZ)</name>
    <name type="common">Geobacter lovleyi</name>
    <dbReference type="NCBI Taxonomy" id="398767"/>
    <lineage>
        <taxon>Bacteria</taxon>
        <taxon>Pseudomonadati</taxon>
        <taxon>Thermodesulfobacteriota</taxon>
        <taxon>Desulfuromonadia</taxon>
        <taxon>Geobacterales</taxon>
        <taxon>Geobacteraceae</taxon>
        <taxon>Trichlorobacter</taxon>
    </lineage>
</organism>
<gene>
    <name evidence="2" type="ordered locus">Glov_1165</name>
</gene>
<reference evidence="2 3" key="1">
    <citation type="submission" date="2008-05" db="EMBL/GenBank/DDBJ databases">
        <title>Complete sequence of chromosome of Geobacter lovleyi SZ.</title>
        <authorList>
            <consortium name="US DOE Joint Genome Institute"/>
            <person name="Lucas S."/>
            <person name="Copeland A."/>
            <person name="Lapidus A."/>
            <person name="Glavina del Rio T."/>
            <person name="Dalin E."/>
            <person name="Tice H."/>
            <person name="Bruce D."/>
            <person name="Goodwin L."/>
            <person name="Pitluck S."/>
            <person name="Chertkov O."/>
            <person name="Meincke L."/>
            <person name="Brettin T."/>
            <person name="Detter J.C."/>
            <person name="Han C."/>
            <person name="Tapia R."/>
            <person name="Kuske C.R."/>
            <person name="Schmutz J."/>
            <person name="Larimer F."/>
            <person name="Land M."/>
            <person name="Hauser L."/>
            <person name="Kyrpides N."/>
            <person name="Mikhailova N."/>
            <person name="Sung Y."/>
            <person name="Fletcher K.E."/>
            <person name="Ritalahti K.M."/>
            <person name="Loeffler F.E."/>
            <person name="Richardson P."/>
        </authorList>
    </citation>
    <scope>NUCLEOTIDE SEQUENCE [LARGE SCALE GENOMIC DNA]</scope>
    <source>
        <strain evidence="3">ATCC BAA-1151 / DSM 17278 / SZ</strain>
    </source>
</reference>
<dbReference type="RefSeq" id="WP_012469236.1">
    <property type="nucleotide sequence ID" value="NC_010814.1"/>
</dbReference>
<evidence type="ECO:0000313" key="3">
    <source>
        <dbReference type="Proteomes" id="UP000002420"/>
    </source>
</evidence>
<feature type="signal peptide" evidence="1">
    <location>
        <begin position="1"/>
        <end position="23"/>
    </location>
</feature>
<evidence type="ECO:0000313" key="2">
    <source>
        <dbReference type="EMBL" id="ACD94887.1"/>
    </source>
</evidence>
<dbReference type="NCBIfam" id="NF040942">
    <property type="entry name" value="hypo_ExtJ"/>
    <property type="match status" value="1"/>
</dbReference>
<name>B3E6R2_TRIL1</name>
<sequence length="108" mass="10980">MKKMITLVAVALTTLALSSGAMAASFSGKVTKNDGERVTLEVAKGGPTWVKKGSVLSAAGGMPTVVDVQGKQVTLKFSKAKAAKIKQNMTLSVSEPPKGTGTEVVAGC</sequence>
<accession>B3E6R2</accession>
<feature type="chain" id="PRO_5002787589" description="DUF5666 domain-containing protein" evidence="1">
    <location>
        <begin position="24"/>
        <end position="108"/>
    </location>
</feature>